<dbReference type="OrthoDB" id="1144611at2"/>
<accession>A0A2K1DWB5</accession>
<evidence type="ECO:0000313" key="2">
    <source>
        <dbReference type="Proteomes" id="UP000236641"/>
    </source>
</evidence>
<evidence type="ECO:0000313" key="1">
    <source>
        <dbReference type="EMBL" id="PNQ72328.1"/>
    </source>
</evidence>
<keyword evidence="2" id="KW-1185">Reference proteome</keyword>
<sequence length="138" mass="16416">MFFEKSNYFKLLKHHKITLSFGDFYLLDNFIIAELHEGIHFDWTKIQKLAAELIRHYGYELKIGFIINRANSYSSDPHLWTQFDQEFGFIVATAIVVYDDISYMNATLEKQFTENSLKRCSSLEEAIHWMENLEEFKS</sequence>
<evidence type="ECO:0008006" key="3">
    <source>
        <dbReference type="Google" id="ProtNLM"/>
    </source>
</evidence>
<dbReference type="EMBL" id="POWF01000009">
    <property type="protein sequence ID" value="PNQ72328.1"/>
    <property type="molecule type" value="Genomic_DNA"/>
</dbReference>
<dbReference type="RefSeq" id="WP_103052815.1">
    <property type="nucleotide sequence ID" value="NZ_POWF01000009.1"/>
</dbReference>
<organism evidence="1 2">
    <name type="scientific">Hanstruepera neustonica</name>
    <dbReference type="NCBI Taxonomy" id="1445657"/>
    <lineage>
        <taxon>Bacteria</taxon>
        <taxon>Pseudomonadati</taxon>
        <taxon>Bacteroidota</taxon>
        <taxon>Flavobacteriia</taxon>
        <taxon>Flavobacteriales</taxon>
        <taxon>Flavobacteriaceae</taxon>
        <taxon>Hanstruepera</taxon>
    </lineage>
</organism>
<gene>
    <name evidence="1" type="ORF">C1T31_12320</name>
</gene>
<dbReference type="AlphaFoldDB" id="A0A2K1DWB5"/>
<proteinExistence type="predicted"/>
<name>A0A2K1DWB5_9FLAO</name>
<comment type="caution">
    <text evidence="1">The sequence shown here is derived from an EMBL/GenBank/DDBJ whole genome shotgun (WGS) entry which is preliminary data.</text>
</comment>
<reference evidence="1 2" key="1">
    <citation type="submission" date="2018-01" db="EMBL/GenBank/DDBJ databases">
        <title>The draft genome of Hanstruepera neustonica JCM19743.</title>
        <authorList>
            <person name="He R.-H."/>
            <person name="Du Z.-J."/>
        </authorList>
    </citation>
    <scope>NUCLEOTIDE SEQUENCE [LARGE SCALE GENOMIC DNA]</scope>
    <source>
        <strain evidence="1 2">JCM19743</strain>
    </source>
</reference>
<protein>
    <recommendedName>
        <fullName evidence="3">STAS/SEC14 domain-containing protein</fullName>
    </recommendedName>
</protein>
<dbReference type="Proteomes" id="UP000236641">
    <property type="component" value="Unassembled WGS sequence"/>
</dbReference>